<dbReference type="EMBL" id="PYAW01000002">
    <property type="protein sequence ID" value="PSL47794.1"/>
    <property type="molecule type" value="Genomic_DNA"/>
</dbReference>
<keyword evidence="1" id="KW-0732">Signal</keyword>
<dbReference type="GO" id="GO:0016787">
    <property type="term" value="F:hydrolase activity"/>
    <property type="evidence" value="ECO:0007669"/>
    <property type="project" value="InterPro"/>
</dbReference>
<dbReference type="RefSeq" id="WP_106528220.1">
    <property type="nucleotide sequence ID" value="NZ_PYAW01000002.1"/>
</dbReference>
<sequence length="282" mass="30643">MNNNRRSFLRNASLATGLLLIQKPLTAIASVAENARMVPGNSNALLIRHTNDLCGVLRQRAYEGMPGLLVDAGNFLDDAQSREQQLLMVKAMNNAGYQVATIGNRELAKGTAHLAALAAQMQFALVNCNYQFADAALKKQVQTYHIVYAGPYKVGITGVGPMLKNVSGVKYLPPVEAASRVAKQLKEVHDCDFVICLSHLGFEQPGAIADNQTMAIASSHIDFVIGGHQDKMITTTIVYRNTTGNEVYLSQAGTNGIMTGEMKLLYNDERRCVGIEPRSIMS</sequence>
<dbReference type="PRINTS" id="PR01607">
    <property type="entry name" value="APYRASEFAMLY"/>
</dbReference>
<dbReference type="PANTHER" id="PTHR11575:SF24">
    <property type="entry name" value="5'-NUCLEOTIDASE"/>
    <property type="match status" value="1"/>
</dbReference>
<dbReference type="InterPro" id="IPR029052">
    <property type="entry name" value="Metallo-depent_PP-like"/>
</dbReference>
<dbReference type="Gene3D" id="3.60.21.10">
    <property type="match status" value="1"/>
</dbReference>
<dbReference type="InterPro" id="IPR006311">
    <property type="entry name" value="TAT_signal"/>
</dbReference>
<gene>
    <name evidence="2" type="ORF">CLV51_102654</name>
</gene>
<dbReference type="AlphaFoldDB" id="A0A2P8HNL0"/>
<dbReference type="SUPFAM" id="SSF56300">
    <property type="entry name" value="Metallo-dependent phosphatases"/>
    <property type="match status" value="1"/>
</dbReference>
<evidence type="ECO:0000256" key="1">
    <source>
        <dbReference type="SAM" id="SignalP"/>
    </source>
</evidence>
<feature type="chain" id="PRO_5015105906" description="5'-nucleotidase" evidence="1">
    <location>
        <begin position="30"/>
        <end position="282"/>
    </location>
</feature>
<feature type="signal peptide" evidence="1">
    <location>
        <begin position="1"/>
        <end position="29"/>
    </location>
</feature>
<dbReference type="GO" id="GO:0009166">
    <property type="term" value="P:nucleotide catabolic process"/>
    <property type="evidence" value="ECO:0007669"/>
    <property type="project" value="InterPro"/>
</dbReference>
<dbReference type="OrthoDB" id="9775118at2"/>
<evidence type="ECO:0008006" key="4">
    <source>
        <dbReference type="Google" id="ProtNLM"/>
    </source>
</evidence>
<dbReference type="Proteomes" id="UP000240971">
    <property type="component" value="Unassembled WGS sequence"/>
</dbReference>
<reference evidence="2 3" key="1">
    <citation type="submission" date="2018-03" db="EMBL/GenBank/DDBJ databases">
        <title>Genomic Encyclopedia of Archaeal and Bacterial Type Strains, Phase II (KMG-II): from individual species to whole genera.</title>
        <authorList>
            <person name="Goeker M."/>
        </authorList>
    </citation>
    <scope>NUCLEOTIDE SEQUENCE [LARGE SCALE GENOMIC DNA]</scope>
    <source>
        <strain evidence="2 3">DSM 24859</strain>
    </source>
</reference>
<evidence type="ECO:0000313" key="2">
    <source>
        <dbReference type="EMBL" id="PSL47794.1"/>
    </source>
</evidence>
<evidence type="ECO:0000313" key="3">
    <source>
        <dbReference type="Proteomes" id="UP000240971"/>
    </source>
</evidence>
<accession>A0A2P8HNL0</accession>
<name>A0A2P8HNL0_CHINA</name>
<proteinExistence type="predicted"/>
<organism evidence="2 3">
    <name type="scientific">Chitinophaga niastensis</name>
    <dbReference type="NCBI Taxonomy" id="536980"/>
    <lineage>
        <taxon>Bacteria</taxon>
        <taxon>Pseudomonadati</taxon>
        <taxon>Bacteroidota</taxon>
        <taxon>Chitinophagia</taxon>
        <taxon>Chitinophagales</taxon>
        <taxon>Chitinophagaceae</taxon>
        <taxon>Chitinophaga</taxon>
    </lineage>
</organism>
<protein>
    <recommendedName>
        <fullName evidence="4">5'-nucleotidase</fullName>
    </recommendedName>
</protein>
<comment type="caution">
    <text evidence="2">The sequence shown here is derived from an EMBL/GenBank/DDBJ whole genome shotgun (WGS) entry which is preliminary data.</text>
</comment>
<keyword evidence="3" id="KW-1185">Reference proteome</keyword>
<dbReference type="InterPro" id="IPR006179">
    <property type="entry name" value="5_nucleotidase/apyrase"/>
</dbReference>
<dbReference type="PROSITE" id="PS51318">
    <property type="entry name" value="TAT"/>
    <property type="match status" value="1"/>
</dbReference>
<dbReference type="PANTHER" id="PTHR11575">
    <property type="entry name" value="5'-NUCLEOTIDASE-RELATED"/>
    <property type="match status" value="1"/>
</dbReference>